<evidence type="ECO:0000313" key="1">
    <source>
        <dbReference type="EMBL" id="AXC13875.1"/>
    </source>
</evidence>
<organism evidence="1 2">
    <name type="scientific">Acidisarcina polymorpha</name>
    <dbReference type="NCBI Taxonomy" id="2211140"/>
    <lineage>
        <taxon>Bacteria</taxon>
        <taxon>Pseudomonadati</taxon>
        <taxon>Acidobacteriota</taxon>
        <taxon>Terriglobia</taxon>
        <taxon>Terriglobales</taxon>
        <taxon>Acidobacteriaceae</taxon>
        <taxon>Acidisarcina</taxon>
    </lineage>
</organism>
<dbReference type="EMBL" id="CP030840">
    <property type="protein sequence ID" value="AXC13875.1"/>
    <property type="molecule type" value="Genomic_DNA"/>
</dbReference>
<dbReference type="AlphaFoldDB" id="A0A2Z5G5F2"/>
<gene>
    <name evidence="1" type="ORF">ACPOL_4603</name>
</gene>
<evidence type="ECO:0000313" key="2">
    <source>
        <dbReference type="Proteomes" id="UP000253606"/>
    </source>
</evidence>
<keyword evidence="2" id="KW-1185">Reference proteome</keyword>
<reference evidence="1 2" key="1">
    <citation type="journal article" date="2018" name="Front. Microbiol.">
        <title>Hydrolytic Capabilities as a Key to Environmental Success: Chitinolytic and Cellulolytic Acidobacteria From Acidic Sub-arctic Soils and Boreal Peatlands.</title>
        <authorList>
            <person name="Belova S.E."/>
            <person name="Ravin N.V."/>
            <person name="Pankratov T.A."/>
            <person name="Rakitin A.L."/>
            <person name="Ivanova A.A."/>
            <person name="Beletsky A.V."/>
            <person name="Mardanov A.V."/>
            <person name="Sinninghe Damste J.S."/>
            <person name="Dedysh S.N."/>
        </authorList>
    </citation>
    <scope>NUCLEOTIDE SEQUENCE [LARGE SCALE GENOMIC DNA]</scope>
    <source>
        <strain evidence="1 2">SBC82</strain>
    </source>
</reference>
<dbReference type="KEGG" id="abas:ACPOL_4603"/>
<protein>
    <submittedName>
        <fullName evidence="1">Uncharacterized protein</fullName>
    </submittedName>
</protein>
<sequence length="53" mass="5913">MIQLDRMLHRRAEAGTLRPQYSAVGASIQDTTFLLRPGLIQTVNRSESDEGVI</sequence>
<accession>A0A2Z5G5F2</accession>
<name>A0A2Z5G5F2_9BACT</name>
<proteinExistence type="predicted"/>
<dbReference type="Proteomes" id="UP000253606">
    <property type="component" value="Chromosome"/>
</dbReference>